<dbReference type="InterPro" id="IPR036396">
    <property type="entry name" value="Cyt_P450_sf"/>
</dbReference>
<feature type="binding site" description="axial binding residue" evidence="15">
    <location>
        <position position="453"/>
    </location>
    <ligand>
        <name>heme</name>
        <dbReference type="ChEBI" id="CHEBI:30413"/>
    </ligand>
    <ligandPart>
        <name>Fe</name>
        <dbReference type="ChEBI" id="CHEBI:18248"/>
    </ligandPart>
</feature>
<dbReference type="GO" id="GO:0005506">
    <property type="term" value="F:iron ion binding"/>
    <property type="evidence" value="ECO:0007669"/>
    <property type="project" value="InterPro"/>
</dbReference>
<evidence type="ECO:0000256" key="10">
    <source>
        <dbReference type="ARBA" id="ARBA00023002"/>
    </source>
</evidence>
<evidence type="ECO:0000256" key="5">
    <source>
        <dbReference type="ARBA" id="ARBA00012109"/>
    </source>
</evidence>
<dbReference type="PANTHER" id="PTHR24292">
    <property type="entry name" value="CYTOCHROME P450"/>
    <property type="match status" value="1"/>
</dbReference>
<evidence type="ECO:0000313" key="18">
    <source>
        <dbReference type="Proteomes" id="UP000053240"/>
    </source>
</evidence>
<dbReference type="PANTHER" id="PTHR24292:SF104">
    <property type="entry name" value="CYTOCHROME P450 308A1-RELATED"/>
    <property type="match status" value="1"/>
</dbReference>
<dbReference type="PRINTS" id="PR00463">
    <property type="entry name" value="EP450I"/>
</dbReference>
<dbReference type="GO" id="GO:0016712">
    <property type="term" value="F:oxidoreductase activity, acting on paired donors, with incorporation or reduction of molecular oxygen, reduced flavin or flavoprotein as one donor, and incorporation of one atom of oxygen"/>
    <property type="evidence" value="ECO:0007669"/>
    <property type="project" value="UniProtKB-EC"/>
</dbReference>
<dbReference type="SUPFAM" id="SSF48264">
    <property type="entry name" value="Cytochrome P450"/>
    <property type="match status" value="1"/>
</dbReference>
<dbReference type="EC" id="1.14.14.1" evidence="5"/>
<evidence type="ECO:0000256" key="14">
    <source>
        <dbReference type="ARBA" id="ARBA00047827"/>
    </source>
</evidence>
<organism evidence="17 18">
    <name type="scientific">Papilio machaon</name>
    <name type="common">Old World swallowtail butterfly</name>
    <dbReference type="NCBI Taxonomy" id="76193"/>
    <lineage>
        <taxon>Eukaryota</taxon>
        <taxon>Metazoa</taxon>
        <taxon>Ecdysozoa</taxon>
        <taxon>Arthropoda</taxon>
        <taxon>Hexapoda</taxon>
        <taxon>Insecta</taxon>
        <taxon>Pterygota</taxon>
        <taxon>Neoptera</taxon>
        <taxon>Endopterygota</taxon>
        <taxon>Lepidoptera</taxon>
        <taxon>Glossata</taxon>
        <taxon>Ditrysia</taxon>
        <taxon>Papilionoidea</taxon>
        <taxon>Papilionidae</taxon>
        <taxon>Papilioninae</taxon>
        <taxon>Papilio</taxon>
    </lineage>
</organism>
<dbReference type="GO" id="GO:0005789">
    <property type="term" value="C:endoplasmic reticulum membrane"/>
    <property type="evidence" value="ECO:0007669"/>
    <property type="project" value="UniProtKB-SubCell"/>
</dbReference>
<name>A0A0N0PCI0_PAPMA</name>
<evidence type="ECO:0000256" key="7">
    <source>
        <dbReference type="ARBA" id="ARBA00022723"/>
    </source>
</evidence>
<evidence type="ECO:0000256" key="9">
    <source>
        <dbReference type="ARBA" id="ARBA00022848"/>
    </source>
</evidence>
<dbReference type="GO" id="GO:0020037">
    <property type="term" value="F:heme binding"/>
    <property type="evidence" value="ECO:0007669"/>
    <property type="project" value="InterPro"/>
</dbReference>
<keyword evidence="13" id="KW-0472">Membrane</keyword>
<evidence type="ECO:0000256" key="3">
    <source>
        <dbReference type="ARBA" id="ARBA00004406"/>
    </source>
</evidence>
<sequence>MLAVALILVGVVALYLFGTRTFRYWEKRGIKHEKPIPFFGNNWPMYSRTKSMTQVATELYWKYPKERLVGFYRATQPELLIRDPKLVKQILATDFGYFNMRGFNTHKKVVEPLAKNLFFADGDIWKLLRQRITPAFTSGKLKAMFPLIVERAERLQNNAIKVPPTGGVLDAREIMARYTTDFIGAVGFGLDTDSLSVEDSAFRKLGVEIFKFDVNQIVRQMLKEMFPETFKHLKVLKKLESDVFGLVRSIMQKRNYMPSGRNDFIDLLLECKTKGAMVGESIEIIKPDGTPEQVSIELSEALMAAQVFVFFAAGFETSASSTSYTLHELAHHPDVQRKVQEDIDRVLAKYDDKLCYDAINEMNYLRCAFKEGLRMFPSLGILARKCARKYTFPDMDLTIDEGVTIVIPVQAMHNDPQFFENPEEFRPERFLTDFINPLTKDIYLPFGEGPRACIGERLGLMQSLAGLAAVLSRYSVEPAPKSPRHPTVDPTSNVVQSVIGGIPLLFRPRSK</sequence>
<keyword evidence="11 15" id="KW-0408">Iron</keyword>
<dbReference type="Proteomes" id="UP000053240">
    <property type="component" value="Unassembled WGS sequence"/>
</dbReference>
<dbReference type="CDD" id="cd11056">
    <property type="entry name" value="CYP6-like"/>
    <property type="match status" value="1"/>
</dbReference>
<evidence type="ECO:0000256" key="1">
    <source>
        <dbReference type="ARBA" id="ARBA00001971"/>
    </source>
</evidence>
<dbReference type="Pfam" id="PF00067">
    <property type="entry name" value="p450"/>
    <property type="match status" value="1"/>
</dbReference>
<dbReference type="Gene3D" id="1.10.630.10">
    <property type="entry name" value="Cytochrome P450"/>
    <property type="match status" value="1"/>
</dbReference>
<dbReference type="EMBL" id="KQ460545">
    <property type="protein sequence ID" value="KPJ14074.1"/>
    <property type="molecule type" value="Genomic_DNA"/>
</dbReference>
<evidence type="ECO:0000313" key="17">
    <source>
        <dbReference type="EMBL" id="KPJ14074.1"/>
    </source>
</evidence>
<dbReference type="KEGG" id="pmac:106711887"/>
<keyword evidence="10 16" id="KW-0560">Oxidoreductase</keyword>
<protein>
    <recommendedName>
        <fullName evidence="5">unspecific monooxygenase</fullName>
        <ecNumber evidence="5">1.14.14.1</ecNumber>
    </recommendedName>
</protein>
<comment type="subcellular location">
    <subcellularLocation>
        <location evidence="3">Endoplasmic reticulum membrane</location>
        <topology evidence="3">Peripheral membrane protein</topology>
    </subcellularLocation>
    <subcellularLocation>
        <location evidence="2">Microsome membrane</location>
        <topology evidence="2">Peripheral membrane protein</topology>
    </subcellularLocation>
</comment>
<reference evidence="17 18" key="1">
    <citation type="journal article" date="2015" name="Nat. Commun.">
        <title>Outbred genome sequencing and CRISPR/Cas9 gene editing in butterflies.</title>
        <authorList>
            <person name="Li X."/>
            <person name="Fan D."/>
            <person name="Zhang W."/>
            <person name="Liu G."/>
            <person name="Zhang L."/>
            <person name="Zhao L."/>
            <person name="Fang X."/>
            <person name="Chen L."/>
            <person name="Dong Y."/>
            <person name="Chen Y."/>
            <person name="Ding Y."/>
            <person name="Zhao R."/>
            <person name="Feng M."/>
            <person name="Zhu Y."/>
            <person name="Feng Y."/>
            <person name="Jiang X."/>
            <person name="Zhu D."/>
            <person name="Xiang H."/>
            <person name="Feng X."/>
            <person name="Li S."/>
            <person name="Wang J."/>
            <person name="Zhang G."/>
            <person name="Kronforst M.R."/>
            <person name="Wang W."/>
        </authorList>
    </citation>
    <scope>NUCLEOTIDE SEQUENCE [LARGE SCALE GENOMIC DNA]</scope>
    <source>
        <strain evidence="17">Ya'a_city_454_Pm</strain>
        <tissue evidence="17">Whole body</tissue>
    </source>
</reference>
<comment type="cofactor">
    <cofactor evidence="1 15">
        <name>heme</name>
        <dbReference type="ChEBI" id="CHEBI:30413"/>
    </cofactor>
</comment>
<dbReference type="InParanoid" id="A0A0N0PCI0"/>
<evidence type="ECO:0000256" key="2">
    <source>
        <dbReference type="ARBA" id="ARBA00004174"/>
    </source>
</evidence>
<dbReference type="PRINTS" id="PR00385">
    <property type="entry name" value="P450"/>
</dbReference>
<dbReference type="InterPro" id="IPR050476">
    <property type="entry name" value="Insect_CytP450_Detox"/>
</dbReference>
<dbReference type="InterPro" id="IPR017972">
    <property type="entry name" value="Cyt_P450_CS"/>
</dbReference>
<gene>
    <name evidence="17" type="ORF">RR48_02675</name>
</gene>
<dbReference type="AlphaFoldDB" id="A0A0N0PCI0"/>
<evidence type="ECO:0000256" key="4">
    <source>
        <dbReference type="ARBA" id="ARBA00010617"/>
    </source>
</evidence>
<dbReference type="PROSITE" id="PS00086">
    <property type="entry name" value="CYTOCHROME_P450"/>
    <property type="match status" value="1"/>
</dbReference>
<keyword evidence="7 15" id="KW-0479">Metal-binding</keyword>
<evidence type="ECO:0000256" key="13">
    <source>
        <dbReference type="ARBA" id="ARBA00023136"/>
    </source>
</evidence>
<comment type="similarity">
    <text evidence="4 16">Belongs to the cytochrome P450 family.</text>
</comment>
<evidence type="ECO:0000256" key="6">
    <source>
        <dbReference type="ARBA" id="ARBA00022617"/>
    </source>
</evidence>
<accession>A0A0N0PCI0</accession>
<evidence type="ECO:0000256" key="12">
    <source>
        <dbReference type="ARBA" id="ARBA00023033"/>
    </source>
</evidence>
<evidence type="ECO:0000256" key="15">
    <source>
        <dbReference type="PIRSR" id="PIRSR602401-1"/>
    </source>
</evidence>
<evidence type="ECO:0000256" key="16">
    <source>
        <dbReference type="RuleBase" id="RU000461"/>
    </source>
</evidence>
<dbReference type="InterPro" id="IPR001128">
    <property type="entry name" value="Cyt_P450"/>
</dbReference>
<keyword evidence="6 15" id="KW-0349">Heme</keyword>
<dbReference type="STRING" id="76193.A0A0N0PCI0"/>
<proteinExistence type="inferred from homology"/>
<dbReference type="OrthoDB" id="2789670at2759"/>
<dbReference type="FunFam" id="1.10.630.10:FF:000042">
    <property type="entry name" value="Cytochrome P450"/>
    <property type="match status" value="1"/>
</dbReference>
<keyword evidence="12 16" id="KW-0503">Monooxygenase</keyword>
<dbReference type="InterPro" id="IPR002401">
    <property type="entry name" value="Cyt_P450_E_grp-I"/>
</dbReference>
<keyword evidence="8" id="KW-0256">Endoplasmic reticulum</keyword>
<evidence type="ECO:0000256" key="11">
    <source>
        <dbReference type="ARBA" id="ARBA00023004"/>
    </source>
</evidence>
<evidence type="ECO:0000256" key="8">
    <source>
        <dbReference type="ARBA" id="ARBA00022824"/>
    </source>
</evidence>
<comment type="catalytic activity">
    <reaction evidence="14">
        <text>an organic molecule + reduced [NADPH--hemoprotein reductase] + O2 = an alcohol + oxidized [NADPH--hemoprotein reductase] + H2O + H(+)</text>
        <dbReference type="Rhea" id="RHEA:17149"/>
        <dbReference type="Rhea" id="RHEA-COMP:11964"/>
        <dbReference type="Rhea" id="RHEA-COMP:11965"/>
        <dbReference type="ChEBI" id="CHEBI:15377"/>
        <dbReference type="ChEBI" id="CHEBI:15378"/>
        <dbReference type="ChEBI" id="CHEBI:15379"/>
        <dbReference type="ChEBI" id="CHEBI:30879"/>
        <dbReference type="ChEBI" id="CHEBI:57618"/>
        <dbReference type="ChEBI" id="CHEBI:58210"/>
        <dbReference type="ChEBI" id="CHEBI:142491"/>
        <dbReference type="EC" id="1.14.14.1"/>
    </reaction>
</comment>
<keyword evidence="18" id="KW-1185">Reference proteome</keyword>
<keyword evidence="9" id="KW-0492">Microsome</keyword>